<feature type="region of interest" description="Disordered" evidence="1">
    <location>
        <begin position="1"/>
        <end position="20"/>
    </location>
</feature>
<keyword evidence="2" id="KW-0812">Transmembrane</keyword>
<reference evidence="4" key="1">
    <citation type="submission" date="2018-02" db="EMBL/GenBank/DDBJ databases">
        <authorList>
            <person name="Clavel T."/>
            <person name="Strowig T."/>
        </authorList>
    </citation>
    <scope>NUCLEOTIDE SEQUENCE [LARGE SCALE GENOMIC DNA]</scope>
    <source>
        <strain evidence="4">DSM 103720</strain>
    </source>
</reference>
<evidence type="ECO:0000313" key="3">
    <source>
        <dbReference type="EMBL" id="PWB02353.1"/>
    </source>
</evidence>
<keyword evidence="2" id="KW-1133">Transmembrane helix</keyword>
<dbReference type="Pfam" id="PF10825">
    <property type="entry name" value="DUF2752"/>
    <property type="match status" value="1"/>
</dbReference>
<gene>
    <name evidence="3" type="ORF">C5O23_06780</name>
</gene>
<feature type="transmembrane region" description="Helical" evidence="2">
    <location>
        <begin position="122"/>
        <end position="141"/>
    </location>
</feature>
<feature type="transmembrane region" description="Helical" evidence="2">
    <location>
        <begin position="28"/>
        <end position="48"/>
    </location>
</feature>
<organism evidence="3 4">
    <name type="scientific">Duncaniella muris</name>
    <dbReference type="NCBI Taxonomy" id="2094150"/>
    <lineage>
        <taxon>Bacteria</taxon>
        <taxon>Pseudomonadati</taxon>
        <taxon>Bacteroidota</taxon>
        <taxon>Bacteroidia</taxon>
        <taxon>Bacteroidales</taxon>
        <taxon>Muribaculaceae</taxon>
        <taxon>Duncaniella</taxon>
    </lineage>
</organism>
<dbReference type="InterPro" id="IPR021215">
    <property type="entry name" value="DUF2752"/>
</dbReference>
<comment type="caution">
    <text evidence="3">The sequence shown here is derived from an EMBL/GenBank/DDBJ whole genome shotgun (WGS) entry which is preliminary data.</text>
</comment>
<evidence type="ECO:0000256" key="1">
    <source>
        <dbReference type="SAM" id="MobiDB-lite"/>
    </source>
</evidence>
<feature type="transmembrane region" description="Helical" evidence="2">
    <location>
        <begin position="87"/>
        <end position="110"/>
    </location>
</feature>
<protein>
    <submittedName>
        <fullName evidence="3">DUF2752 domain-containing protein</fullName>
    </submittedName>
</protein>
<keyword evidence="4" id="KW-1185">Reference proteome</keyword>
<proteinExistence type="predicted"/>
<dbReference type="AlphaFoldDB" id="A0A2V1IPN6"/>
<accession>A0A2V1IPN6</accession>
<feature type="compositionally biased region" description="Pro residues" evidence="1">
    <location>
        <begin position="1"/>
        <end position="16"/>
    </location>
</feature>
<name>A0A2V1IPN6_9BACT</name>
<evidence type="ECO:0000256" key="2">
    <source>
        <dbReference type="SAM" id="Phobius"/>
    </source>
</evidence>
<sequence length="147" mass="15904">MTKPPVYIPPEPPAGPQPTAKARVTRRMILTAVILIAATGALILYASVDPSTNLYPRCSFRMLTGLSCPGCGSQRALHALLNGDPAAALRFNAILAIEIPLIVLLIVSRLAGNRAPRLRKFLSARAFILLLLSTIIIWTVVRNILEI</sequence>
<evidence type="ECO:0000313" key="4">
    <source>
        <dbReference type="Proteomes" id="UP000244905"/>
    </source>
</evidence>
<keyword evidence="2" id="KW-0472">Membrane</keyword>
<dbReference type="EMBL" id="PUEC01000013">
    <property type="protein sequence ID" value="PWB02353.1"/>
    <property type="molecule type" value="Genomic_DNA"/>
</dbReference>
<dbReference type="Proteomes" id="UP000244905">
    <property type="component" value="Unassembled WGS sequence"/>
</dbReference>
<dbReference type="RefSeq" id="WP_107032196.1">
    <property type="nucleotide sequence ID" value="NZ_CAPEJN010000016.1"/>
</dbReference>
<dbReference type="GeneID" id="82526047"/>